<evidence type="ECO:0000313" key="3">
    <source>
        <dbReference type="Proteomes" id="UP000799772"/>
    </source>
</evidence>
<keyword evidence="3" id="KW-1185">Reference proteome</keyword>
<sequence length="707" mass="78937">MKLSGTIKRHTRSLIAAQKPSCPIYLCPALLSPLPYRPSKEQSRCFTSFFRRCTELAAQNGMHQEPASVRRATTERPLPVSCPGCGALAQTVDTDQAGYYDTSRTAVKKYLRYGKDQEAKENAVFKEAMQHADERILNQLGLASSSLGQFYPLPSATPPPPPICDRCHELTHNNAGTPIHHPSVEAIAETIAESPHKHNHIYHVLDAVDFPMSLVPNLQRQLSLSRLRTQNRRSKSHRYIRGGTAEMSFIITRSDLLAPKKEMVDKMMPYMMDVLRDALGRAGQRIRLGNLRMVSSHRGWWTKDIKETIWKCGGGGWLVGKVNVGKSQLFENVFPKGRGGQEVNVDKMRRQAAENAALSASISNVDQGINLDDYTPERDQNQEDENLDLFNETSLLPPAPKEVPFPPMPIISALPGTTASPIRLPFGDGRGELIDLPGFRRHSLEEYVKPEKRLDIIMRSRVVPERITLKPGKTLLLDGLVRIKPATANLIFLTHSFVPLHPHITDDAKIAEVEAGERAHPLENIMIADPQKIAHAGGLKSAGKIQLRWDVTKAHAGPLVRKDTVGLKPDALPFITYAADVLIEGSGWVEIVAQVRKRSWFQQQPGEEASPEAKEPERELSFEESLEIPESDERNMSWSPTSPTPSSAEMSRFPEVEIFTPEGKFIGVRKPMNAWLTGGPMKKASNARKSRPRRSMRSVKKQRSPKE</sequence>
<protein>
    <recommendedName>
        <fullName evidence="4">Genetic interactor of prohibitins 3, mitochondrial</fullName>
    </recommendedName>
</protein>
<dbReference type="PANTHER" id="PTHR46434">
    <property type="entry name" value="GENETIC INTERACTOR OF PROHIBITINS 3, MITOCHONDRIAL"/>
    <property type="match status" value="1"/>
</dbReference>
<feature type="region of interest" description="Disordered" evidence="1">
    <location>
        <begin position="602"/>
        <end position="654"/>
    </location>
</feature>
<dbReference type="GO" id="GO:0005739">
    <property type="term" value="C:mitochondrion"/>
    <property type="evidence" value="ECO:0007669"/>
    <property type="project" value="TreeGrafter"/>
</dbReference>
<comment type="caution">
    <text evidence="2">The sequence shown here is derived from an EMBL/GenBank/DDBJ whole genome shotgun (WGS) entry which is preliminary data.</text>
</comment>
<feature type="compositionally biased region" description="Basic residues" evidence="1">
    <location>
        <begin position="685"/>
        <end position="707"/>
    </location>
</feature>
<evidence type="ECO:0008006" key="4">
    <source>
        <dbReference type="Google" id="ProtNLM"/>
    </source>
</evidence>
<proteinExistence type="predicted"/>
<evidence type="ECO:0000313" key="2">
    <source>
        <dbReference type="EMBL" id="KAF2093232.1"/>
    </source>
</evidence>
<feature type="compositionally biased region" description="Basic and acidic residues" evidence="1">
    <location>
        <begin position="611"/>
        <end position="621"/>
    </location>
</feature>
<dbReference type="SUPFAM" id="SSF52540">
    <property type="entry name" value="P-loop containing nucleoside triphosphate hydrolases"/>
    <property type="match status" value="1"/>
</dbReference>
<dbReference type="EMBL" id="ML978139">
    <property type="protein sequence ID" value="KAF2093232.1"/>
    <property type="molecule type" value="Genomic_DNA"/>
</dbReference>
<dbReference type="Gene3D" id="3.40.50.300">
    <property type="entry name" value="P-loop containing nucleotide triphosphate hydrolases"/>
    <property type="match status" value="1"/>
</dbReference>
<feature type="compositionally biased region" description="Low complexity" evidence="1">
    <location>
        <begin position="637"/>
        <end position="647"/>
    </location>
</feature>
<dbReference type="PANTHER" id="PTHR46434:SF1">
    <property type="entry name" value="GENETIC INTERACTOR OF PROHIBITINS 3, MITOCHONDRIAL"/>
    <property type="match status" value="1"/>
</dbReference>
<feature type="region of interest" description="Disordered" evidence="1">
    <location>
        <begin position="671"/>
        <end position="707"/>
    </location>
</feature>
<dbReference type="Proteomes" id="UP000799772">
    <property type="component" value="Unassembled WGS sequence"/>
</dbReference>
<dbReference type="InterPro" id="IPR050896">
    <property type="entry name" value="Mito_lipid_metab_GTPase"/>
</dbReference>
<name>A0A9P4I4X4_9PEZI</name>
<reference evidence="2" key="1">
    <citation type="journal article" date="2020" name="Stud. Mycol.">
        <title>101 Dothideomycetes genomes: a test case for predicting lifestyles and emergence of pathogens.</title>
        <authorList>
            <person name="Haridas S."/>
            <person name="Albert R."/>
            <person name="Binder M."/>
            <person name="Bloem J."/>
            <person name="Labutti K."/>
            <person name="Salamov A."/>
            <person name="Andreopoulos B."/>
            <person name="Baker S."/>
            <person name="Barry K."/>
            <person name="Bills G."/>
            <person name="Bluhm B."/>
            <person name="Cannon C."/>
            <person name="Castanera R."/>
            <person name="Culley D."/>
            <person name="Daum C."/>
            <person name="Ezra D."/>
            <person name="Gonzalez J."/>
            <person name="Henrissat B."/>
            <person name="Kuo A."/>
            <person name="Liang C."/>
            <person name="Lipzen A."/>
            <person name="Lutzoni F."/>
            <person name="Magnuson J."/>
            <person name="Mondo S."/>
            <person name="Nolan M."/>
            <person name="Ohm R."/>
            <person name="Pangilinan J."/>
            <person name="Park H.-J."/>
            <person name="Ramirez L."/>
            <person name="Alfaro M."/>
            <person name="Sun H."/>
            <person name="Tritt A."/>
            <person name="Yoshinaga Y."/>
            <person name="Zwiers L.-H."/>
            <person name="Turgeon B."/>
            <person name="Goodwin S."/>
            <person name="Spatafora J."/>
            <person name="Crous P."/>
            <person name="Grigoriev I."/>
        </authorList>
    </citation>
    <scope>NUCLEOTIDE SEQUENCE</scope>
    <source>
        <strain evidence="2">CBS 133067</strain>
    </source>
</reference>
<gene>
    <name evidence="2" type="ORF">NA57DRAFT_48753</name>
</gene>
<dbReference type="AlphaFoldDB" id="A0A9P4I4X4"/>
<dbReference type="InterPro" id="IPR027417">
    <property type="entry name" value="P-loop_NTPase"/>
</dbReference>
<evidence type="ECO:0000256" key="1">
    <source>
        <dbReference type="SAM" id="MobiDB-lite"/>
    </source>
</evidence>
<accession>A0A9P4I4X4</accession>
<dbReference type="OrthoDB" id="1696305at2759"/>
<organism evidence="2 3">
    <name type="scientific">Rhizodiscina lignyota</name>
    <dbReference type="NCBI Taxonomy" id="1504668"/>
    <lineage>
        <taxon>Eukaryota</taxon>
        <taxon>Fungi</taxon>
        <taxon>Dikarya</taxon>
        <taxon>Ascomycota</taxon>
        <taxon>Pezizomycotina</taxon>
        <taxon>Dothideomycetes</taxon>
        <taxon>Pleosporomycetidae</taxon>
        <taxon>Aulographales</taxon>
        <taxon>Rhizodiscinaceae</taxon>
        <taxon>Rhizodiscina</taxon>
    </lineage>
</organism>